<evidence type="ECO:0000256" key="5">
    <source>
        <dbReference type="ARBA" id="ARBA00022723"/>
    </source>
</evidence>
<keyword evidence="7 8" id="KW-0694">RNA-binding</keyword>
<dbReference type="Pfam" id="PF01138">
    <property type="entry name" value="RNase_PH"/>
    <property type="match status" value="2"/>
</dbReference>
<dbReference type="InterPro" id="IPR004087">
    <property type="entry name" value="KH_dom"/>
</dbReference>
<dbReference type="CDD" id="cd02393">
    <property type="entry name" value="KH-I_PNPase"/>
    <property type="match status" value="1"/>
</dbReference>
<dbReference type="GO" id="GO:0004654">
    <property type="term" value="F:polyribonucleotide nucleotidyltransferase activity"/>
    <property type="evidence" value="ECO:0007669"/>
    <property type="project" value="UniProtKB-UniRule"/>
</dbReference>
<dbReference type="SUPFAM" id="SSF50249">
    <property type="entry name" value="Nucleic acid-binding proteins"/>
    <property type="match status" value="1"/>
</dbReference>
<dbReference type="InterPro" id="IPR036612">
    <property type="entry name" value="KH_dom_type_1_sf"/>
</dbReference>
<dbReference type="Gene3D" id="3.30.1370.10">
    <property type="entry name" value="K Homology domain, type 1"/>
    <property type="match status" value="1"/>
</dbReference>
<dbReference type="InterPro" id="IPR015847">
    <property type="entry name" value="ExoRNase_PH_dom2"/>
</dbReference>
<reference evidence="10 11" key="1">
    <citation type="submission" date="2017-11" db="EMBL/GenBank/DDBJ databases">
        <title>Genomic Encyclopedia of Archaeal and Bacterial Type Strains, Phase II (KMG-II): From Individual Species to Whole Genera.</title>
        <authorList>
            <person name="Goeker M."/>
        </authorList>
    </citation>
    <scope>NUCLEOTIDE SEQUENCE [LARGE SCALE GENOMIC DNA]</scope>
    <source>
        <strain evidence="10 11">DSM 28175</strain>
    </source>
</reference>
<dbReference type="GO" id="GO:0003723">
    <property type="term" value="F:RNA binding"/>
    <property type="evidence" value="ECO:0007669"/>
    <property type="project" value="UniProtKB-UniRule"/>
</dbReference>
<dbReference type="Proteomes" id="UP000242687">
    <property type="component" value="Unassembled WGS sequence"/>
</dbReference>
<dbReference type="PIRSF" id="PIRSF005499">
    <property type="entry name" value="PNPase"/>
    <property type="match status" value="1"/>
</dbReference>
<dbReference type="CDD" id="cd04472">
    <property type="entry name" value="S1_PNPase"/>
    <property type="match status" value="1"/>
</dbReference>
<feature type="domain" description="S1 motif" evidence="9">
    <location>
        <begin position="630"/>
        <end position="698"/>
    </location>
</feature>
<comment type="function">
    <text evidence="8">Involved in mRNA degradation. Catalyzes the phosphorolysis of single-stranded polyribonucleotides processively in the 3'- to 5'-direction.</text>
</comment>
<evidence type="ECO:0000313" key="10">
    <source>
        <dbReference type="EMBL" id="PJJ79019.1"/>
    </source>
</evidence>
<name>A0A2H9VKZ6_9SPHI</name>
<dbReference type="SMART" id="SM00322">
    <property type="entry name" value="KH"/>
    <property type="match status" value="1"/>
</dbReference>
<dbReference type="PROSITE" id="PS50126">
    <property type="entry name" value="S1"/>
    <property type="match status" value="1"/>
</dbReference>
<dbReference type="AlphaFoldDB" id="A0A2H9VKZ6"/>
<dbReference type="GO" id="GO:0005829">
    <property type="term" value="C:cytosol"/>
    <property type="evidence" value="ECO:0007669"/>
    <property type="project" value="TreeGrafter"/>
</dbReference>
<evidence type="ECO:0000313" key="11">
    <source>
        <dbReference type="Proteomes" id="UP000242687"/>
    </source>
</evidence>
<protein>
    <recommendedName>
        <fullName evidence="8">Polyribonucleotide nucleotidyltransferase</fullName>
        <ecNumber evidence="8">2.7.7.8</ecNumber>
    </recommendedName>
    <alternativeName>
        <fullName evidence="8">Polynucleotide phosphorylase</fullName>
        <shortName evidence="8">PNPase</shortName>
    </alternativeName>
</protein>
<dbReference type="PROSITE" id="PS50084">
    <property type="entry name" value="KH_TYPE_1"/>
    <property type="match status" value="1"/>
</dbReference>
<evidence type="ECO:0000256" key="8">
    <source>
        <dbReference type="HAMAP-Rule" id="MF_01595"/>
    </source>
</evidence>
<dbReference type="InterPro" id="IPR012340">
    <property type="entry name" value="NA-bd_OB-fold"/>
</dbReference>
<dbReference type="NCBIfam" id="NF008805">
    <property type="entry name" value="PRK11824.1"/>
    <property type="match status" value="1"/>
</dbReference>
<proteinExistence type="inferred from homology"/>
<dbReference type="FunFam" id="3.30.230.70:FF:000002">
    <property type="entry name" value="Polyribonucleotide nucleotidyltransferase"/>
    <property type="match status" value="1"/>
</dbReference>
<gene>
    <name evidence="8" type="primary">pnp</name>
    <name evidence="10" type="ORF">CLV57_2143</name>
</gene>
<dbReference type="EC" id="2.7.7.8" evidence="8"/>
<dbReference type="CDD" id="cd11364">
    <property type="entry name" value="RNase_PH_PNPase_2"/>
    <property type="match status" value="1"/>
</dbReference>
<feature type="binding site" evidence="8">
    <location>
        <position position="491"/>
    </location>
    <ligand>
        <name>Mg(2+)</name>
        <dbReference type="ChEBI" id="CHEBI:18420"/>
    </ligand>
</feature>
<dbReference type="SUPFAM" id="SSF54211">
    <property type="entry name" value="Ribosomal protein S5 domain 2-like"/>
    <property type="match status" value="2"/>
</dbReference>
<dbReference type="GO" id="GO:0006396">
    <property type="term" value="P:RNA processing"/>
    <property type="evidence" value="ECO:0007669"/>
    <property type="project" value="InterPro"/>
</dbReference>
<dbReference type="NCBIfam" id="TIGR03591">
    <property type="entry name" value="polynuc_phos"/>
    <property type="match status" value="1"/>
</dbReference>
<evidence type="ECO:0000256" key="6">
    <source>
        <dbReference type="ARBA" id="ARBA00022842"/>
    </source>
</evidence>
<comment type="subcellular location">
    <subcellularLocation>
        <location evidence="8">Cytoplasm</location>
    </subcellularLocation>
</comment>
<evidence type="ECO:0000256" key="4">
    <source>
        <dbReference type="ARBA" id="ARBA00022695"/>
    </source>
</evidence>
<keyword evidence="5 8" id="KW-0479">Metal-binding</keyword>
<dbReference type="SUPFAM" id="SSF54791">
    <property type="entry name" value="Eukaryotic type KH-domain (KH-domain type I)"/>
    <property type="match status" value="1"/>
</dbReference>
<dbReference type="PANTHER" id="PTHR11252:SF0">
    <property type="entry name" value="POLYRIBONUCLEOTIDE NUCLEOTIDYLTRANSFERASE 1, MITOCHONDRIAL"/>
    <property type="match status" value="1"/>
</dbReference>
<dbReference type="OrthoDB" id="9804305at2"/>
<evidence type="ECO:0000256" key="3">
    <source>
        <dbReference type="ARBA" id="ARBA00022679"/>
    </source>
</evidence>
<dbReference type="Gene3D" id="2.40.50.140">
    <property type="entry name" value="Nucleic acid-binding proteins"/>
    <property type="match status" value="1"/>
</dbReference>
<dbReference type="FunFam" id="3.30.1370.10:FF:000001">
    <property type="entry name" value="Polyribonucleotide nucleotidyltransferase"/>
    <property type="match status" value="1"/>
</dbReference>
<feature type="binding site" evidence="8">
    <location>
        <position position="497"/>
    </location>
    <ligand>
        <name>Mg(2+)</name>
        <dbReference type="ChEBI" id="CHEBI:18420"/>
    </ligand>
</feature>
<dbReference type="FunFam" id="2.40.50.140:FF:000189">
    <property type="entry name" value="Polyribonucleotide nucleotidyltransferase, putative"/>
    <property type="match status" value="1"/>
</dbReference>
<dbReference type="InterPro" id="IPR004088">
    <property type="entry name" value="KH_dom_type_1"/>
</dbReference>
<dbReference type="InterPro" id="IPR012162">
    <property type="entry name" value="PNPase"/>
</dbReference>
<dbReference type="InterPro" id="IPR027408">
    <property type="entry name" value="PNPase/RNase_PH_dom_sf"/>
</dbReference>
<dbReference type="SUPFAM" id="SSF55666">
    <property type="entry name" value="Ribonuclease PH domain 2-like"/>
    <property type="match status" value="2"/>
</dbReference>
<accession>A0A2H9VKZ6</accession>
<dbReference type="Pfam" id="PF00575">
    <property type="entry name" value="S1"/>
    <property type="match status" value="1"/>
</dbReference>
<dbReference type="InterPro" id="IPR036345">
    <property type="entry name" value="ExoRNase_PH_dom2_sf"/>
</dbReference>
<dbReference type="GO" id="GO:0006402">
    <property type="term" value="P:mRNA catabolic process"/>
    <property type="evidence" value="ECO:0007669"/>
    <property type="project" value="UniProtKB-UniRule"/>
</dbReference>
<dbReference type="InterPro" id="IPR001247">
    <property type="entry name" value="ExoRNase_PH_dom1"/>
</dbReference>
<dbReference type="PANTHER" id="PTHR11252">
    <property type="entry name" value="POLYRIBONUCLEOTIDE NUCLEOTIDYLTRANSFERASE"/>
    <property type="match status" value="1"/>
</dbReference>
<keyword evidence="2 8" id="KW-0963">Cytoplasm</keyword>
<comment type="caution">
    <text evidence="10">The sequence shown here is derived from an EMBL/GenBank/DDBJ whole genome shotgun (WGS) entry which is preliminary data.</text>
</comment>
<keyword evidence="3 8" id="KW-0808">Transferase</keyword>
<keyword evidence="11" id="KW-1185">Reference proteome</keyword>
<dbReference type="HAMAP" id="MF_01595">
    <property type="entry name" value="PNPase"/>
    <property type="match status" value="1"/>
</dbReference>
<dbReference type="InterPro" id="IPR020568">
    <property type="entry name" value="Ribosomal_Su5_D2-typ_SF"/>
</dbReference>
<keyword evidence="4 8" id="KW-0548">Nucleotidyltransferase</keyword>
<dbReference type="SMART" id="SM00316">
    <property type="entry name" value="S1"/>
    <property type="match status" value="1"/>
</dbReference>
<keyword evidence="6 8" id="KW-0460">Magnesium</keyword>
<dbReference type="EMBL" id="PGFJ01000002">
    <property type="protein sequence ID" value="PJJ79019.1"/>
    <property type="molecule type" value="Genomic_DNA"/>
</dbReference>
<dbReference type="InterPro" id="IPR015848">
    <property type="entry name" value="PNPase_PH_RNA-bd_bac/org-type"/>
</dbReference>
<dbReference type="GO" id="GO:0000175">
    <property type="term" value="F:3'-5'-RNA exonuclease activity"/>
    <property type="evidence" value="ECO:0007669"/>
    <property type="project" value="TreeGrafter"/>
</dbReference>
<dbReference type="InterPro" id="IPR003029">
    <property type="entry name" value="S1_domain"/>
</dbReference>
<dbReference type="RefSeq" id="WP_100341390.1">
    <property type="nucleotide sequence ID" value="NZ_PGFJ01000002.1"/>
</dbReference>
<dbReference type="Pfam" id="PF03725">
    <property type="entry name" value="RNase_PH_C"/>
    <property type="match status" value="1"/>
</dbReference>
<evidence type="ECO:0000256" key="2">
    <source>
        <dbReference type="ARBA" id="ARBA00022490"/>
    </source>
</evidence>
<evidence type="ECO:0000256" key="1">
    <source>
        <dbReference type="ARBA" id="ARBA00007404"/>
    </source>
</evidence>
<dbReference type="CDD" id="cd11363">
    <property type="entry name" value="RNase_PH_PNPase_1"/>
    <property type="match status" value="1"/>
</dbReference>
<comment type="catalytic activity">
    <reaction evidence="8">
        <text>RNA(n+1) + phosphate = RNA(n) + a ribonucleoside 5'-diphosphate</text>
        <dbReference type="Rhea" id="RHEA:22096"/>
        <dbReference type="Rhea" id="RHEA-COMP:14527"/>
        <dbReference type="Rhea" id="RHEA-COMP:17342"/>
        <dbReference type="ChEBI" id="CHEBI:43474"/>
        <dbReference type="ChEBI" id="CHEBI:57930"/>
        <dbReference type="ChEBI" id="CHEBI:140395"/>
        <dbReference type="EC" id="2.7.7.8"/>
    </reaction>
</comment>
<evidence type="ECO:0000256" key="7">
    <source>
        <dbReference type="ARBA" id="ARBA00022884"/>
    </source>
</evidence>
<dbReference type="Gene3D" id="3.30.230.70">
    <property type="entry name" value="GHMP Kinase, N-terminal domain"/>
    <property type="match status" value="2"/>
</dbReference>
<dbReference type="Pfam" id="PF00013">
    <property type="entry name" value="KH_1"/>
    <property type="match status" value="1"/>
</dbReference>
<evidence type="ECO:0000259" key="9">
    <source>
        <dbReference type="PROSITE" id="PS50126"/>
    </source>
</evidence>
<dbReference type="Pfam" id="PF03726">
    <property type="entry name" value="PNPase"/>
    <property type="match status" value="1"/>
</dbReference>
<sequence>MSLNVIKKVIDLGDGRTIEIETGKLAKQADGSVVVKMGDTMLLATVVSSPEAKEGVDFLPLSVDYQEKYAATGRIPGGFLRREARLSDYEVLISRLVDRALRPLFPEDYHADTQVMISLISADKDIMPDALAGLAASAALAVSDIPFNGPISEVRVAKIDGKLVINPTLSQLANATLEFIVAGSEHDINMVEGESKEIQEEELVEAIKFAHNAIKVQCLAQKELTIEVGKTEKRVYSHEHSNEELKKAIYAATYDKVYATAAEASAKDERSAKFKAIRDEYIATLGEIDDVTKFLAKKYYHDVEYDAIRNLVLDEGKRLDGRTTTQIRPIWSEVGYLPSAHGSAVFTRGETQSLTTVTLGAKDDEQMIDGAFINGYQKFLLHYNFPGFSTGEVRPNRGAGRREIGHGNLAMRSLKQVLPPSDENPYTIRVVSDILESNGSSSMATVCAGTLALMDAGVKITNPVSGIAMGLITNEMGTKYAILSDILGDEDHLGDMDFKVTGTKNGIVAVQMDLKINGLSYEVLSNALNQAKDGRLHILGEMAKTLTAPREDYKPHAPRIITLKIDKEFIGAVIGPGGKIIQEMQRETGATINIEEVGNQGVVQIFADNKEAIDKAVTRIKNIAARPEVGEIYEGKVKSIMPFGAFVEIMPGKDGLLHISEIDHKRFETMDGIFQIGDEVRVKLLDIDKQGKLKLSRKALLPKPAPQQ</sequence>
<dbReference type="SUPFAM" id="SSF46915">
    <property type="entry name" value="Polynucleotide phosphorylase/guanosine pentaphosphate synthase (PNPase/GPSI), domain 3"/>
    <property type="match status" value="1"/>
</dbReference>
<comment type="similarity">
    <text evidence="1 8">Belongs to the polyribonucleotide nucleotidyltransferase family.</text>
</comment>
<organism evidence="10 11">
    <name type="scientific">Mucilaginibacter auburnensis</name>
    <dbReference type="NCBI Taxonomy" id="1457233"/>
    <lineage>
        <taxon>Bacteria</taxon>
        <taxon>Pseudomonadati</taxon>
        <taxon>Bacteroidota</taxon>
        <taxon>Sphingobacteriia</taxon>
        <taxon>Sphingobacteriales</taxon>
        <taxon>Sphingobacteriaceae</taxon>
        <taxon>Mucilaginibacter</taxon>
    </lineage>
</organism>
<dbReference type="InterPro" id="IPR036456">
    <property type="entry name" value="PNPase_PH_RNA-bd_sf"/>
</dbReference>
<comment type="cofactor">
    <cofactor evidence="8">
        <name>Mg(2+)</name>
        <dbReference type="ChEBI" id="CHEBI:18420"/>
    </cofactor>
</comment>
<dbReference type="FunFam" id="3.30.230.70:FF:000001">
    <property type="entry name" value="Polyribonucleotide nucleotidyltransferase"/>
    <property type="match status" value="1"/>
</dbReference>
<dbReference type="GO" id="GO:0000287">
    <property type="term" value="F:magnesium ion binding"/>
    <property type="evidence" value="ECO:0007669"/>
    <property type="project" value="UniProtKB-UniRule"/>
</dbReference>